<proteinExistence type="predicted"/>
<sequence>MVWELRTSYVHTSRLYVGLIFLILRSSIVFGTSRSCCGDRVCWVFLEGSWGQWECRVLNRCSAACPPTLSWGYPGSLSLSPRSFASQPPIRSQPVQLCDMYSVPTSCTREAVISNTSSELRYLFSVCRTNMGSRRSRLVRALVEFSVRHNVCLSQGDCLRFECRSFLFTVDRVLEMWMGVHRGARVFDSAF</sequence>
<accession>A0A8H6LVU2</accession>
<keyword evidence="2" id="KW-1185">Reference proteome</keyword>
<comment type="caution">
    <text evidence="1">The sequence shown here is derived from an EMBL/GenBank/DDBJ whole genome shotgun (WGS) entry which is preliminary data.</text>
</comment>
<organism evidence="1 2">
    <name type="scientific">Ephemerocybe angulata</name>
    <dbReference type="NCBI Taxonomy" id="980116"/>
    <lineage>
        <taxon>Eukaryota</taxon>
        <taxon>Fungi</taxon>
        <taxon>Dikarya</taxon>
        <taxon>Basidiomycota</taxon>
        <taxon>Agaricomycotina</taxon>
        <taxon>Agaricomycetes</taxon>
        <taxon>Agaricomycetidae</taxon>
        <taxon>Agaricales</taxon>
        <taxon>Agaricineae</taxon>
        <taxon>Psathyrellaceae</taxon>
        <taxon>Ephemerocybe</taxon>
    </lineage>
</organism>
<gene>
    <name evidence="1" type="ORF">DFP72DRAFT_643092</name>
</gene>
<name>A0A8H6LVU2_9AGAR</name>
<dbReference type="EMBL" id="JACGCI010000099">
    <property type="protein sequence ID" value="KAF6745803.1"/>
    <property type="molecule type" value="Genomic_DNA"/>
</dbReference>
<protein>
    <submittedName>
        <fullName evidence="1">Uncharacterized protein</fullName>
    </submittedName>
</protein>
<evidence type="ECO:0000313" key="1">
    <source>
        <dbReference type="EMBL" id="KAF6745803.1"/>
    </source>
</evidence>
<evidence type="ECO:0000313" key="2">
    <source>
        <dbReference type="Proteomes" id="UP000521943"/>
    </source>
</evidence>
<dbReference type="AlphaFoldDB" id="A0A8H6LVU2"/>
<dbReference type="Proteomes" id="UP000521943">
    <property type="component" value="Unassembled WGS sequence"/>
</dbReference>
<reference evidence="1 2" key="1">
    <citation type="submission" date="2020-07" db="EMBL/GenBank/DDBJ databases">
        <title>Comparative genomics of pyrophilous fungi reveals a link between fire events and developmental genes.</title>
        <authorList>
            <consortium name="DOE Joint Genome Institute"/>
            <person name="Steindorff A.S."/>
            <person name="Carver A."/>
            <person name="Calhoun S."/>
            <person name="Stillman K."/>
            <person name="Liu H."/>
            <person name="Lipzen A."/>
            <person name="Pangilinan J."/>
            <person name="Labutti K."/>
            <person name="Bruns T.D."/>
            <person name="Grigoriev I.V."/>
        </authorList>
    </citation>
    <scope>NUCLEOTIDE SEQUENCE [LARGE SCALE GENOMIC DNA]</scope>
    <source>
        <strain evidence="1 2">CBS 144469</strain>
    </source>
</reference>